<dbReference type="Proteomes" id="UP001220962">
    <property type="component" value="Chromosome"/>
</dbReference>
<dbReference type="GO" id="GO:0004435">
    <property type="term" value="F:phosphatidylinositol-4,5-bisphosphate phospholipase C activity"/>
    <property type="evidence" value="ECO:0007669"/>
    <property type="project" value="InterPro"/>
</dbReference>
<dbReference type="PANTHER" id="PTHR43649">
    <property type="entry name" value="ARABINOSE-BINDING PROTEIN-RELATED"/>
    <property type="match status" value="1"/>
</dbReference>
<proteinExistence type="predicted"/>
<evidence type="ECO:0000313" key="6">
    <source>
        <dbReference type="Proteomes" id="UP001220962"/>
    </source>
</evidence>
<feature type="chain" id="PRO_5043702138" evidence="2">
    <location>
        <begin position="32"/>
        <end position="519"/>
    </location>
</feature>
<dbReference type="RefSeq" id="WP_047910441.1">
    <property type="nucleotide sequence ID" value="NZ_CP118101.1"/>
</dbReference>
<feature type="signal peptide" evidence="2">
    <location>
        <begin position="1"/>
        <end position="31"/>
    </location>
</feature>
<name>A0AAX3MWZ6_9BACL</name>
<dbReference type="AlphaFoldDB" id="A0AAX3MWZ6"/>
<sequence length="519" mass="57009">MNQQRKARGTRARRKPLFLAAILTFVMVLSACGGGEAEPASSNTGTSGGTDSGGKTEKPYEVSLFYPGTPQKDVALVEAEINKYMEPKIGATLKINAIDWGQWDNKLNLMISSGEKSDIIFTAAWQNYTVNVAKSAFLPLNDLLESHGQDIVKNLDPAFLEGSQVDGKNYGVPSNKELAATRGVLVRKDLLEKYKLDITNVKTWADLEPLLKTIKENEPGVTPFYMSNSTGNGLLDNLDWDYLGDASVPGVIRKIGSETTVLNEVETPEFKEAAALARKWYEAGYINSDAATSTVFPKDQAKAGKVFMWTDGMKPGKDKEEESYVGFPLTQIEMTQPTITTGDTSGAMLAISRTSENPEKAMQVINLLHSDPVVNNLLNFGIEGTHYVKKEGSDSIISLPEGTDPNNRTYNPGAQWQLGNQFLNYLWDNEDPEKWDKFKDFNARGVKSPALGFTFNSQPVKNEIAAVNNVNKQFKPALTSGAVDPNEMIPKYADKLKAAGIDKIIAEKQKQLDAFLAKK</sequence>
<reference evidence="4 7" key="1">
    <citation type="submission" date="2023-02" db="EMBL/GenBank/DDBJ databases">
        <title>Pathogen: clinical or host-associated sample.</title>
        <authorList>
            <person name="Hergert J."/>
            <person name="Casey R."/>
            <person name="Wagner J."/>
            <person name="Young E.L."/>
            <person name="Oakeson K.F."/>
        </authorList>
    </citation>
    <scope>NUCLEOTIDE SEQUENCE</scope>
    <source>
        <strain evidence="5 7">2022CK-00829</strain>
        <strain evidence="4">2022CK-00830</strain>
    </source>
</reference>
<evidence type="ECO:0000313" key="7">
    <source>
        <dbReference type="Proteomes" id="UP001221519"/>
    </source>
</evidence>
<evidence type="ECO:0000313" key="5">
    <source>
        <dbReference type="EMBL" id="WDI00579.1"/>
    </source>
</evidence>
<evidence type="ECO:0000256" key="2">
    <source>
        <dbReference type="SAM" id="SignalP"/>
    </source>
</evidence>
<dbReference type="GO" id="GO:0006629">
    <property type="term" value="P:lipid metabolic process"/>
    <property type="evidence" value="ECO:0007669"/>
    <property type="project" value="InterPro"/>
</dbReference>
<evidence type="ECO:0000313" key="4">
    <source>
        <dbReference type="EMBL" id="WDH80879.1"/>
    </source>
</evidence>
<dbReference type="InterPro" id="IPR022627">
    <property type="entry name" value="DUF3502"/>
</dbReference>
<accession>A0AAX3MWZ6</accession>
<keyword evidence="2" id="KW-0732">Signal</keyword>
<gene>
    <name evidence="4" type="ORF">PUW23_15175</name>
    <name evidence="5" type="ORF">PUW25_14935</name>
</gene>
<dbReference type="InterPro" id="IPR050490">
    <property type="entry name" value="Bact_solute-bd_prot1"/>
</dbReference>
<dbReference type="Pfam" id="PF01547">
    <property type="entry name" value="SBP_bac_1"/>
    <property type="match status" value="1"/>
</dbReference>
<evidence type="ECO:0000259" key="3">
    <source>
        <dbReference type="PROSITE" id="PS50008"/>
    </source>
</evidence>
<dbReference type="PANTHER" id="PTHR43649:SF17">
    <property type="entry name" value="ABC TRANSPORTER SOLUTE BINDING PROTEIN-SUGAR TRANSPORT"/>
    <property type="match status" value="1"/>
</dbReference>
<dbReference type="PROSITE" id="PS51257">
    <property type="entry name" value="PROKAR_LIPOPROTEIN"/>
    <property type="match status" value="1"/>
</dbReference>
<dbReference type="InterPro" id="IPR001711">
    <property type="entry name" value="PLipase_C_Pinositol-sp_Y"/>
</dbReference>
<dbReference type="Gene3D" id="3.40.190.10">
    <property type="entry name" value="Periplasmic binding protein-like II"/>
    <property type="match status" value="2"/>
</dbReference>
<keyword evidence="7" id="KW-1185">Reference proteome</keyword>
<feature type="region of interest" description="Disordered" evidence="1">
    <location>
        <begin position="36"/>
        <end position="62"/>
    </location>
</feature>
<dbReference type="PROSITE" id="PS50008">
    <property type="entry name" value="PIPLC_Y_DOMAIN"/>
    <property type="match status" value="1"/>
</dbReference>
<feature type="domain" description="PI-PLC Y-box" evidence="3">
    <location>
        <begin position="400"/>
        <end position="461"/>
    </location>
</feature>
<dbReference type="SUPFAM" id="SSF53850">
    <property type="entry name" value="Periplasmic binding protein-like II"/>
    <property type="match status" value="1"/>
</dbReference>
<evidence type="ECO:0000256" key="1">
    <source>
        <dbReference type="SAM" id="MobiDB-lite"/>
    </source>
</evidence>
<dbReference type="InterPro" id="IPR006059">
    <property type="entry name" value="SBP"/>
</dbReference>
<organism evidence="4 6">
    <name type="scientific">Paenibacillus urinalis</name>
    <dbReference type="NCBI Taxonomy" id="521520"/>
    <lineage>
        <taxon>Bacteria</taxon>
        <taxon>Bacillati</taxon>
        <taxon>Bacillota</taxon>
        <taxon>Bacilli</taxon>
        <taxon>Bacillales</taxon>
        <taxon>Paenibacillaceae</taxon>
        <taxon>Paenibacillus</taxon>
    </lineage>
</organism>
<dbReference type="EMBL" id="CP118108">
    <property type="protein sequence ID" value="WDI00579.1"/>
    <property type="molecule type" value="Genomic_DNA"/>
</dbReference>
<dbReference type="Pfam" id="PF12010">
    <property type="entry name" value="DUF3502"/>
    <property type="match status" value="1"/>
</dbReference>
<dbReference type="GO" id="GO:0035556">
    <property type="term" value="P:intracellular signal transduction"/>
    <property type="evidence" value="ECO:0007669"/>
    <property type="project" value="InterPro"/>
</dbReference>
<dbReference type="EMBL" id="CP118101">
    <property type="protein sequence ID" value="WDH80879.1"/>
    <property type="molecule type" value="Genomic_DNA"/>
</dbReference>
<dbReference type="Proteomes" id="UP001221519">
    <property type="component" value="Chromosome"/>
</dbReference>
<protein>
    <submittedName>
        <fullName evidence="4">ABC transporter substrate-binding protein</fullName>
    </submittedName>
</protein>